<dbReference type="InParanoid" id="A0A163IVF5"/>
<dbReference type="AlphaFoldDB" id="A0A163IVF5"/>
<accession>A0A163IVF5</accession>
<organism evidence="1">
    <name type="scientific">Absidia glauca</name>
    <name type="common">Pin mould</name>
    <dbReference type="NCBI Taxonomy" id="4829"/>
    <lineage>
        <taxon>Eukaryota</taxon>
        <taxon>Fungi</taxon>
        <taxon>Fungi incertae sedis</taxon>
        <taxon>Mucoromycota</taxon>
        <taxon>Mucoromycotina</taxon>
        <taxon>Mucoromycetes</taxon>
        <taxon>Mucorales</taxon>
        <taxon>Cunninghamellaceae</taxon>
        <taxon>Absidia</taxon>
    </lineage>
</organism>
<dbReference type="EMBL" id="LT550365">
    <property type="protein sequence ID" value="SAL95603.1"/>
    <property type="molecule type" value="Genomic_DNA"/>
</dbReference>
<evidence type="ECO:0000313" key="1">
    <source>
        <dbReference type="EMBL" id="SAL95603.1"/>
    </source>
</evidence>
<gene>
    <name evidence="1" type="primary">ABSGL_00936.1 scaffold 1010</name>
</gene>
<proteinExistence type="predicted"/>
<name>A0A163IVF5_ABSGL</name>
<keyword evidence="2" id="KW-1185">Reference proteome</keyword>
<protein>
    <submittedName>
        <fullName evidence="1">Uncharacterized protein</fullName>
    </submittedName>
</protein>
<feature type="non-terminal residue" evidence="1">
    <location>
        <position position="73"/>
    </location>
</feature>
<reference evidence="1" key="1">
    <citation type="submission" date="2016-04" db="EMBL/GenBank/DDBJ databases">
        <authorList>
            <person name="Evans L.H."/>
            <person name="Alamgir A."/>
            <person name="Owens N."/>
            <person name="Weber N.D."/>
            <person name="Virtaneva K."/>
            <person name="Barbian K."/>
            <person name="Babar A."/>
            <person name="Rosenke K."/>
        </authorList>
    </citation>
    <scope>NUCLEOTIDE SEQUENCE [LARGE SCALE GENOMIC DNA]</scope>
    <source>
        <strain evidence="1">CBS 101.48</strain>
    </source>
</reference>
<dbReference type="Proteomes" id="UP000078561">
    <property type="component" value="Unassembled WGS sequence"/>
</dbReference>
<sequence>MDPHQESVADPVVPLVTDEDVVMEPVDEVTVPTLEATLDHTKKELKKTTMLAYQALLMEFKELVASSDTDEAK</sequence>
<evidence type="ECO:0000313" key="2">
    <source>
        <dbReference type="Proteomes" id="UP000078561"/>
    </source>
</evidence>